<dbReference type="RefSeq" id="XP_021885859.1">
    <property type="nucleotide sequence ID" value="XM_022027410.1"/>
</dbReference>
<dbReference type="OrthoDB" id="2400175at2759"/>
<name>A0A1Y2H2D2_9FUNG</name>
<keyword evidence="3" id="KW-1185">Reference proteome</keyword>
<reference evidence="2 3" key="1">
    <citation type="submission" date="2016-07" db="EMBL/GenBank/DDBJ databases">
        <title>Pervasive Adenine N6-methylation of Active Genes in Fungi.</title>
        <authorList>
            <consortium name="DOE Joint Genome Institute"/>
            <person name="Mondo S.J."/>
            <person name="Dannebaum R.O."/>
            <person name="Kuo R.C."/>
            <person name="Labutti K."/>
            <person name="Haridas S."/>
            <person name="Kuo A."/>
            <person name="Salamov A."/>
            <person name="Ahrendt S.R."/>
            <person name="Lipzen A."/>
            <person name="Sullivan W."/>
            <person name="Andreopoulos W.B."/>
            <person name="Clum A."/>
            <person name="Lindquist E."/>
            <person name="Daum C."/>
            <person name="Ramamoorthy G.K."/>
            <person name="Gryganskyi A."/>
            <person name="Culley D."/>
            <person name="Magnuson J.K."/>
            <person name="James T.Y."/>
            <person name="O'Malley M.A."/>
            <person name="Stajich J.E."/>
            <person name="Spatafora J.W."/>
            <person name="Visel A."/>
            <person name="Grigoriev I.V."/>
        </authorList>
    </citation>
    <scope>NUCLEOTIDE SEQUENCE [LARGE SCALE GENOMIC DNA]</scope>
    <source>
        <strain evidence="2 3">NRRL 3116</strain>
    </source>
</reference>
<evidence type="ECO:0000256" key="1">
    <source>
        <dbReference type="SAM" id="MobiDB-lite"/>
    </source>
</evidence>
<dbReference type="Gene3D" id="3.80.10.10">
    <property type="entry name" value="Ribonuclease Inhibitor"/>
    <property type="match status" value="1"/>
</dbReference>
<evidence type="ECO:0000313" key="2">
    <source>
        <dbReference type="EMBL" id="ORZ28174.1"/>
    </source>
</evidence>
<gene>
    <name evidence="2" type="ORF">BCR41DRAFT_383054</name>
</gene>
<dbReference type="SUPFAM" id="SSF52047">
    <property type="entry name" value="RNI-like"/>
    <property type="match status" value="1"/>
</dbReference>
<evidence type="ECO:0008006" key="4">
    <source>
        <dbReference type="Google" id="ProtNLM"/>
    </source>
</evidence>
<evidence type="ECO:0000313" key="3">
    <source>
        <dbReference type="Proteomes" id="UP000193648"/>
    </source>
</evidence>
<organism evidence="2 3">
    <name type="scientific">Lobosporangium transversale</name>
    <dbReference type="NCBI Taxonomy" id="64571"/>
    <lineage>
        <taxon>Eukaryota</taxon>
        <taxon>Fungi</taxon>
        <taxon>Fungi incertae sedis</taxon>
        <taxon>Mucoromycota</taxon>
        <taxon>Mortierellomycotina</taxon>
        <taxon>Mortierellomycetes</taxon>
        <taxon>Mortierellales</taxon>
        <taxon>Mortierellaceae</taxon>
        <taxon>Lobosporangium</taxon>
    </lineage>
</organism>
<accession>A0A1Y2H2D2</accession>
<dbReference type="EMBL" id="MCFF01000002">
    <property type="protein sequence ID" value="ORZ28174.1"/>
    <property type="molecule type" value="Genomic_DNA"/>
</dbReference>
<dbReference type="GeneID" id="33569253"/>
<comment type="caution">
    <text evidence="2">The sequence shown here is derived from an EMBL/GenBank/DDBJ whole genome shotgun (WGS) entry which is preliminary data.</text>
</comment>
<dbReference type="InterPro" id="IPR032675">
    <property type="entry name" value="LRR_dom_sf"/>
</dbReference>
<proteinExistence type="predicted"/>
<dbReference type="InParanoid" id="A0A1Y2H2D2"/>
<sequence>MTTPLNPLDIPEILARVGLYIPLWIFPDRTSTDCNDRSRFRPSFAPQTFFNCILVNRTWHDILLPFLWFTFDDMVFRGCTPLLATNILSRHGKHIRVLELSRPNPAVASIPLSLLPHNLLHLDLTGLDNSAWAKALVLQNTRLQSLHWQGGDFHRDDYGLFDASALSTKMNRLNDLHLECWKLDGSFMRLLRKNPSLRRIALDFVTGEIYPMSTASTSLEKLGPMEGQEPGTACAIEVNVTDTDDDDNEKDVKLLQLTSLTVCKDVESGALEALVRLCPALEELSWMGSHDGDLKQLTLNLQECCPSLTALTYSTVDIFQDEATYAKLIESIPRLVELQIRIPSLGDLFTKALLKHSSTLEILDLRILRHHALSHGSLKRILMGCPQITALSIDGAHLDTPDLFSFNWACLRLNRLFLLGLHAMTHGPLSALSEEDNIIVAEQHGWTAMEAVRRQSAAAALAGTSRQHSNHNQREEVNDQEGDGLVEDATLAMNVIGMGTTGIQQYGGGRIFPKVSADFLQKLLMHLQTLTHLNSFVLNGIEYTRLLSYPAPLPPALWYSDDTFCD</sequence>
<protein>
    <recommendedName>
        <fullName evidence="4">F-box domain-containing protein</fullName>
    </recommendedName>
</protein>
<dbReference type="AlphaFoldDB" id="A0A1Y2H2D2"/>
<dbReference type="Proteomes" id="UP000193648">
    <property type="component" value="Unassembled WGS sequence"/>
</dbReference>
<feature type="region of interest" description="Disordered" evidence="1">
    <location>
        <begin position="460"/>
        <end position="481"/>
    </location>
</feature>